<feature type="region of interest" description="Disordered" evidence="1">
    <location>
        <begin position="24"/>
        <end position="85"/>
    </location>
</feature>
<protein>
    <submittedName>
        <fullName evidence="2">Uncharacterized protein</fullName>
    </submittedName>
</protein>
<feature type="compositionally biased region" description="Low complexity" evidence="1">
    <location>
        <begin position="56"/>
        <end position="77"/>
    </location>
</feature>
<reference evidence="2 3" key="1">
    <citation type="submission" date="2018-10" db="EMBL/GenBank/DDBJ databases">
        <authorList>
            <person name="Ekblom R."/>
            <person name="Jareborg N."/>
        </authorList>
    </citation>
    <scope>NUCLEOTIDE SEQUENCE [LARGE SCALE GENOMIC DNA]</scope>
    <source>
        <tissue evidence="2">Muscle</tissue>
    </source>
</reference>
<sequence length="108" mass="11436">MWSTAPGGTRPSCATWLKRRPREARCRLPGGTWRTSTPPTTPRRPSSTPSCPPSTRPCATTSPGTCRPAPARPAPTASCGPSARPRTCACSSWWGASSCGRSPKCRLP</sequence>
<evidence type="ECO:0000313" key="3">
    <source>
        <dbReference type="Proteomes" id="UP000269945"/>
    </source>
</evidence>
<evidence type="ECO:0000256" key="1">
    <source>
        <dbReference type="SAM" id="MobiDB-lite"/>
    </source>
</evidence>
<comment type="caution">
    <text evidence="2">The sequence shown here is derived from an EMBL/GenBank/DDBJ whole genome shotgun (WGS) entry which is preliminary data.</text>
</comment>
<name>A0A9X9QAR5_GULGU</name>
<accession>A0A9X9QAR5</accession>
<evidence type="ECO:0000313" key="2">
    <source>
        <dbReference type="EMBL" id="VCX42520.1"/>
    </source>
</evidence>
<feature type="compositionally biased region" description="Low complexity" evidence="1">
    <location>
        <begin position="32"/>
        <end position="49"/>
    </location>
</feature>
<proteinExistence type="predicted"/>
<keyword evidence="3" id="KW-1185">Reference proteome</keyword>
<dbReference type="Proteomes" id="UP000269945">
    <property type="component" value="Unassembled WGS sequence"/>
</dbReference>
<gene>
    <name evidence="2" type="ORF">BN2614_LOCUS3</name>
</gene>
<dbReference type="EMBL" id="CYRY02046741">
    <property type="protein sequence ID" value="VCX42520.1"/>
    <property type="molecule type" value="Genomic_DNA"/>
</dbReference>
<dbReference type="AlphaFoldDB" id="A0A9X9QAR5"/>
<organism evidence="2 3">
    <name type="scientific">Gulo gulo</name>
    <name type="common">Wolverine</name>
    <name type="synonym">Gluton</name>
    <dbReference type="NCBI Taxonomy" id="48420"/>
    <lineage>
        <taxon>Eukaryota</taxon>
        <taxon>Metazoa</taxon>
        <taxon>Chordata</taxon>
        <taxon>Craniata</taxon>
        <taxon>Vertebrata</taxon>
        <taxon>Euteleostomi</taxon>
        <taxon>Mammalia</taxon>
        <taxon>Eutheria</taxon>
        <taxon>Laurasiatheria</taxon>
        <taxon>Carnivora</taxon>
        <taxon>Caniformia</taxon>
        <taxon>Musteloidea</taxon>
        <taxon>Mustelidae</taxon>
        <taxon>Guloninae</taxon>
        <taxon>Gulo</taxon>
    </lineage>
</organism>